<reference evidence="8 9" key="1">
    <citation type="submission" date="2024-09" db="EMBL/GenBank/DDBJ databases">
        <authorList>
            <person name="Sun Q."/>
            <person name="Mori K."/>
        </authorList>
    </citation>
    <scope>NUCLEOTIDE SEQUENCE [LARGE SCALE GENOMIC DNA]</scope>
    <source>
        <strain evidence="8 9">NCAIM B.02537</strain>
    </source>
</reference>
<sequence>MTVSWQLMLFSVTLWRGHETNCGGALGGNVMQSEFDFVIVGGGSAGAALAARLSEDPNISVALVEAGDRPPEREQMPVACASLQLDPETDWMFTGDPGKGGLGFKDQRMPVPRGKMLGGSSGINYMVFVRGHPGDFDNWARLGADGWSYDEVLPCFKRMEEVSETNEAVISREERGNAGPVGVGIRSPVIPASRDFVKAAGAVGIPEGDYNGAGRHNHGGVASLVQTNTRRGKRSSTFHAYLEEKAELRPNLTIITQAQVQRLILEGEGDSLTASGVEYRENSGAIQSIRANREVILSAGAVGSPHILLLSGIGPRRELEAAGIKCHLDLPDVGKHLKDHLLAPMHFPASGIALTGMEVGMSMGPDALRAPAGPLPADPADDVHLTGELAELKVEAERRLAEWHETGSSLVASSLYDGVCFFSTGLGDDFTHDAQIGFIPHAFNEDVIGTRININLDMLMADASKTLAPDSEHVILLASNCVPHSEGELVITSADPAVPPAINFNYLSDPYDLKVIVAIMRRALEIAAAWPGEKKLGNWLVPPMLAEIHGYVEGEEPSDALLENFALHFAQTIYHLSCTCRIGSVVDPKLRVFGVKNLRVADASIMPEIPSGNTNAPSIMIGERAADLIAADQNVRMVC</sequence>
<evidence type="ECO:0000256" key="1">
    <source>
        <dbReference type="ARBA" id="ARBA00001974"/>
    </source>
</evidence>
<dbReference type="PANTHER" id="PTHR11552">
    <property type="entry name" value="GLUCOSE-METHANOL-CHOLINE GMC OXIDOREDUCTASE"/>
    <property type="match status" value="1"/>
</dbReference>
<comment type="cofactor">
    <cofactor evidence="1">
        <name>FAD</name>
        <dbReference type="ChEBI" id="CHEBI:57692"/>
    </cofactor>
</comment>
<dbReference type="InterPro" id="IPR000172">
    <property type="entry name" value="GMC_OxRdtase_N"/>
</dbReference>
<protein>
    <submittedName>
        <fullName evidence="8">GMC family oxidoreductase</fullName>
    </submittedName>
</protein>
<gene>
    <name evidence="8" type="ORF">ACFFF7_02430</name>
</gene>
<evidence type="ECO:0000259" key="7">
    <source>
        <dbReference type="PROSITE" id="PS00624"/>
    </source>
</evidence>
<dbReference type="InterPro" id="IPR036188">
    <property type="entry name" value="FAD/NAD-bd_sf"/>
</dbReference>
<dbReference type="PROSITE" id="PS00624">
    <property type="entry name" value="GMC_OXRED_2"/>
    <property type="match status" value="1"/>
</dbReference>
<evidence type="ECO:0000256" key="5">
    <source>
        <dbReference type="RuleBase" id="RU003968"/>
    </source>
</evidence>
<evidence type="ECO:0000256" key="2">
    <source>
        <dbReference type="ARBA" id="ARBA00010790"/>
    </source>
</evidence>
<dbReference type="InterPro" id="IPR007867">
    <property type="entry name" value="GMC_OxRtase_C"/>
</dbReference>
<dbReference type="Gene3D" id="3.50.50.60">
    <property type="entry name" value="FAD/NAD(P)-binding domain"/>
    <property type="match status" value="1"/>
</dbReference>
<comment type="similarity">
    <text evidence="2 5">Belongs to the GMC oxidoreductase family.</text>
</comment>
<dbReference type="Proteomes" id="UP001589943">
    <property type="component" value="Unassembled WGS sequence"/>
</dbReference>
<dbReference type="Gene3D" id="3.30.560.10">
    <property type="entry name" value="Glucose Oxidase, domain 3"/>
    <property type="match status" value="1"/>
</dbReference>
<evidence type="ECO:0000259" key="6">
    <source>
        <dbReference type="PROSITE" id="PS00623"/>
    </source>
</evidence>
<evidence type="ECO:0000313" key="8">
    <source>
        <dbReference type="EMBL" id="MFC0588261.1"/>
    </source>
</evidence>
<dbReference type="PROSITE" id="PS00623">
    <property type="entry name" value="GMC_OXRED_1"/>
    <property type="match status" value="1"/>
</dbReference>
<dbReference type="PANTHER" id="PTHR11552:SF147">
    <property type="entry name" value="CHOLINE DEHYDROGENASE, MITOCHONDRIAL"/>
    <property type="match status" value="1"/>
</dbReference>
<proteinExistence type="inferred from homology"/>
<comment type="caution">
    <text evidence="8">The sequence shown here is derived from an EMBL/GenBank/DDBJ whole genome shotgun (WGS) entry which is preliminary data.</text>
</comment>
<dbReference type="InterPro" id="IPR012132">
    <property type="entry name" value="GMC_OxRdtase"/>
</dbReference>
<dbReference type="Pfam" id="PF00732">
    <property type="entry name" value="GMC_oxred_N"/>
    <property type="match status" value="1"/>
</dbReference>
<keyword evidence="3 5" id="KW-0285">Flavoprotein</keyword>
<evidence type="ECO:0000313" key="9">
    <source>
        <dbReference type="Proteomes" id="UP001589943"/>
    </source>
</evidence>
<evidence type="ECO:0000256" key="4">
    <source>
        <dbReference type="ARBA" id="ARBA00022827"/>
    </source>
</evidence>
<evidence type="ECO:0000256" key="3">
    <source>
        <dbReference type="ARBA" id="ARBA00022630"/>
    </source>
</evidence>
<feature type="domain" description="Glucose-methanol-choline oxidoreductase N-terminal" evidence="7">
    <location>
        <begin position="300"/>
        <end position="314"/>
    </location>
</feature>
<keyword evidence="9" id="KW-1185">Reference proteome</keyword>
<dbReference type="PIRSF" id="PIRSF000137">
    <property type="entry name" value="Alcohol_oxidase"/>
    <property type="match status" value="1"/>
</dbReference>
<feature type="domain" description="Glucose-methanol-choline oxidoreductase N-terminal" evidence="6">
    <location>
        <begin position="114"/>
        <end position="137"/>
    </location>
</feature>
<dbReference type="EMBL" id="JBHLTL010000001">
    <property type="protein sequence ID" value="MFC0588261.1"/>
    <property type="molecule type" value="Genomic_DNA"/>
</dbReference>
<organism evidence="8 9">
    <name type="scientific">Novosphingobium aquiterrae</name>
    <dbReference type="NCBI Taxonomy" id="624388"/>
    <lineage>
        <taxon>Bacteria</taxon>
        <taxon>Pseudomonadati</taxon>
        <taxon>Pseudomonadota</taxon>
        <taxon>Alphaproteobacteria</taxon>
        <taxon>Sphingomonadales</taxon>
        <taxon>Sphingomonadaceae</taxon>
        <taxon>Novosphingobium</taxon>
    </lineage>
</organism>
<dbReference type="RefSeq" id="WP_379479768.1">
    <property type="nucleotide sequence ID" value="NZ_JBHLTL010000001.1"/>
</dbReference>
<dbReference type="SUPFAM" id="SSF54373">
    <property type="entry name" value="FAD-linked reductases, C-terminal domain"/>
    <property type="match status" value="1"/>
</dbReference>
<dbReference type="SUPFAM" id="SSF51905">
    <property type="entry name" value="FAD/NAD(P)-binding domain"/>
    <property type="match status" value="1"/>
</dbReference>
<dbReference type="Pfam" id="PF05199">
    <property type="entry name" value="GMC_oxred_C"/>
    <property type="match status" value="1"/>
</dbReference>
<accession>A0ABV6PEL3</accession>
<name>A0ABV6PEL3_9SPHN</name>
<keyword evidence="4 5" id="KW-0274">FAD</keyword>